<evidence type="ECO:0000313" key="2">
    <source>
        <dbReference type="Proteomes" id="UP000319383"/>
    </source>
</evidence>
<keyword evidence="2" id="KW-1185">Reference proteome</keyword>
<proteinExistence type="predicted"/>
<protein>
    <submittedName>
        <fullName evidence="1">Uncharacterized protein</fullName>
    </submittedName>
</protein>
<sequence>MSNSAQEDNECDTNGTSNNSTYDYLNLQIHAVRAKITPLYKTSRNDGFNTAAALITKP</sequence>
<evidence type="ECO:0000313" key="1">
    <source>
        <dbReference type="EMBL" id="QDU44575.1"/>
    </source>
</evidence>
<accession>A0A517ZQ11</accession>
<dbReference type="AlphaFoldDB" id="A0A517ZQ11"/>
<gene>
    <name evidence="1" type="ORF">Mal52_30590</name>
</gene>
<reference evidence="1 2" key="1">
    <citation type="submission" date="2019-02" db="EMBL/GenBank/DDBJ databases">
        <title>Deep-cultivation of Planctomycetes and their phenomic and genomic characterization uncovers novel biology.</title>
        <authorList>
            <person name="Wiegand S."/>
            <person name="Jogler M."/>
            <person name="Boedeker C."/>
            <person name="Pinto D."/>
            <person name="Vollmers J."/>
            <person name="Rivas-Marin E."/>
            <person name="Kohn T."/>
            <person name="Peeters S.H."/>
            <person name="Heuer A."/>
            <person name="Rast P."/>
            <person name="Oberbeckmann S."/>
            <person name="Bunk B."/>
            <person name="Jeske O."/>
            <person name="Meyerdierks A."/>
            <person name="Storesund J.E."/>
            <person name="Kallscheuer N."/>
            <person name="Luecker S."/>
            <person name="Lage O.M."/>
            <person name="Pohl T."/>
            <person name="Merkel B.J."/>
            <person name="Hornburger P."/>
            <person name="Mueller R.-W."/>
            <person name="Bruemmer F."/>
            <person name="Labrenz M."/>
            <person name="Spormann A.M."/>
            <person name="Op den Camp H."/>
            <person name="Overmann J."/>
            <person name="Amann R."/>
            <person name="Jetten M.S.M."/>
            <person name="Mascher T."/>
            <person name="Medema M.H."/>
            <person name="Devos D.P."/>
            <person name="Kaster A.-K."/>
            <person name="Ovreas L."/>
            <person name="Rohde M."/>
            <person name="Galperin M.Y."/>
            <person name="Jogler C."/>
        </authorList>
    </citation>
    <scope>NUCLEOTIDE SEQUENCE [LARGE SCALE GENOMIC DNA]</scope>
    <source>
        <strain evidence="1 2">Mal52</strain>
    </source>
</reference>
<dbReference type="KEGG" id="sdyn:Mal52_30590"/>
<dbReference type="EMBL" id="CP036276">
    <property type="protein sequence ID" value="QDU44575.1"/>
    <property type="molecule type" value="Genomic_DNA"/>
</dbReference>
<dbReference type="Proteomes" id="UP000319383">
    <property type="component" value="Chromosome"/>
</dbReference>
<organism evidence="1 2">
    <name type="scientific">Symmachiella dynata</name>
    <dbReference type="NCBI Taxonomy" id="2527995"/>
    <lineage>
        <taxon>Bacteria</taxon>
        <taxon>Pseudomonadati</taxon>
        <taxon>Planctomycetota</taxon>
        <taxon>Planctomycetia</taxon>
        <taxon>Planctomycetales</taxon>
        <taxon>Planctomycetaceae</taxon>
        <taxon>Symmachiella</taxon>
    </lineage>
</organism>
<name>A0A517ZQ11_9PLAN</name>